<feature type="transmembrane region" description="Helical" evidence="1">
    <location>
        <begin position="42"/>
        <end position="63"/>
    </location>
</feature>
<dbReference type="AlphaFoldDB" id="A0A0D2AQF0"/>
<dbReference type="HOGENOM" id="CLU_2223329_0_0_1"/>
<gene>
    <name evidence="2" type="ORF">PV07_07080</name>
</gene>
<keyword evidence="3" id="KW-1185">Reference proteome</keyword>
<name>A0A0D2AQF0_9EURO</name>
<dbReference type="GeneID" id="27346274"/>
<evidence type="ECO:0000313" key="2">
    <source>
        <dbReference type="EMBL" id="KIW27332.1"/>
    </source>
</evidence>
<dbReference type="RefSeq" id="XP_016247548.1">
    <property type="nucleotide sequence ID" value="XM_016394129.1"/>
</dbReference>
<dbReference type="EMBL" id="KN847043">
    <property type="protein sequence ID" value="KIW27332.1"/>
    <property type="molecule type" value="Genomic_DNA"/>
</dbReference>
<evidence type="ECO:0000256" key="1">
    <source>
        <dbReference type="SAM" id="Phobius"/>
    </source>
</evidence>
<keyword evidence="1" id="KW-0472">Membrane</keyword>
<reference evidence="2 3" key="1">
    <citation type="submission" date="2015-01" db="EMBL/GenBank/DDBJ databases">
        <title>The Genome Sequence of Cladophialophora immunda CBS83496.</title>
        <authorList>
            <consortium name="The Broad Institute Genomics Platform"/>
            <person name="Cuomo C."/>
            <person name="de Hoog S."/>
            <person name="Gorbushina A."/>
            <person name="Stielow B."/>
            <person name="Teixiera M."/>
            <person name="Abouelleil A."/>
            <person name="Chapman S.B."/>
            <person name="Priest M."/>
            <person name="Young S.K."/>
            <person name="Wortman J."/>
            <person name="Nusbaum C."/>
            <person name="Birren B."/>
        </authorList>
    </citation>
    <scope>NUCLEOTIDE SEQUENCE [LARGE SCALE GENOMIC DNA]</scope>
    <source>
        <strain evidence="2 3">CBS 83496</strain>
    </source>
</reference>
<dbReference type="VEuPathDB" id="FungiDB:PV07_07080"/>
<evidence type="ECO:0000313" key="3">
    <source>
        <dbReference type="Proteomes" id="UP000054466"/>
    </source>
</evidence>
<protein>
    <submittedName>
        <fullName evidence="2">Uncharacterized protein</fullName>
    </submittedName>
</protein>
<dbReference type="OrthoDB" id="4145588at2759"/>
<keyword evidence="1" id="KW-0812">Transmembrane</keyword>
<sequence>MSKTNRINPNVKRAKTEEWFPKSPDGAYTGEKIPFHPRRRSSLSPTVLVLLLLLVLAVGVLVWKHEQAVAVAAENYQKYTGQDLKDTDFYKVIEKAQNIKWKRSEL</sequence>
<dbReference type="Proteomes" id="UP000054466">
    <property type="component" value="Unassembled WGS sequence"/>
</dbReference>
<accession>A0A0D2AQF0</accession>
<keyword evidence="1" id="KW-1133">Transmembrane helix</keyword>
<organism evidence="2 3">
    <name type="scientific">Cladophialophora immunda</name>
    <dbReference type="NCBI Taxonomy" id="569365"/>
    <lineage>
        <taxon>Eukaryota</taxon>
        <taxon>Fungi</taxon>
        <taxon>Dikarya</taxon>
        <taxon>Ascomycota</taxon>
        <taxon>Pezizomycotina</taxon>
        <taxon>Eurotiomycetes</taxon>
        <taxon>Chaetothyriomycetidae</taxon>
        <taxon>Chaetothyriales</taxon>
        <taxon>Herpotrichiellaceae</taxon>
        <taxon>Cladophialophora</taxon>
    </lineage>
</organism>
<proteinExistence type="predicted"/>